<sequence length="127" mass="14613">METMGLWVNGVVYAIPRTPGKWAHKKCQTRLENYVETNNEERHLSNLISNSARRHAQLKRPFSRMLVLQQQQRSVRPVANSFRVVQVGGGYSNGACLAIPWHPGKWAHRAIESGRNAFFERLCNNER</sequence>
<accession>A0AAV4XH02</accession>
<proteinExistence type="predicted"/>
<organism evidence="1 2">
    <name type="scientific">Caerostris extrusa</name>
    <name type="common">Bark spider</name>
    <name type="synonym">Caerostris bankana</name>
    <dbReference type="NCBI Taxonomy" id="172846"/>
    <lineage>
        <taxon>Eukaryota</taxon>
        <taxon>Metazoa</taxon>
        <taxon>Ecdysozoa</taxon>
        <taxon>Arthropoda</taxon>
        <taxon>Chelicerata</taxon>
        <taxon>Arachnida</taxon>
        <taxon>Araneae</taxon>
        <taxon>Araneomorphae</taxon>
        <taxon>Entelegynae</taxon>
        <taxon>Araneoidea</taxon>
        <taxon>Araneidae</taxon>
        <taxon>Caerostris</taxon>
    </lineage>
</organism>
<dbReference type="Proteomes" id="UP001054945">
    <property type="component" value="Unassembled WGS sequence"/>
</dbReference>
<keyword evidence="2" id="KW-1185">Reference proteome</keyword>
<evidence type="ECO:0000313" key="1">
    <source>
        <dbReference type="EMBL" id="GIY94300.1"/>
    </source>
</evidence>
<evidence type="ECO:0000313" key="2">
    <source>
        <dbReference type="Proteomes" id="UP001054945"/>
    </source>
</evidence>
<dbReference type="EMBL" id="BPLR01017767">
    <property type="protein sequence ID" value="GIY94300.1"/>
    <property type="molecule type" value="Genomic_DNA"/>
</dbReference>
<reference evidence="1 2" key="1">
    <citation type="submission" date="2021-06" db="EMBL/GenBank/DDBJ databases">
        <title>Caerostris extrusa draft genome.</title>
        <authorList>
            <person name="Kono N."/>
            <person name="Arakawa K."/>
        </authorList>
    </citation>
    <scope>NUCLEOTIDE SEQUENCE [LARGE SCALE GENOMIC DNA]</scope>
</reference>
<comment type="caution">
    <text evidence="1">The sequence shown here is derived from an EMBL/GenBank/DDBJ whole genome shotgun (WGS) entry which is preliminary data.</text>
</comment>
<gene>
    <name evidence="1" type="ORF">CEXT_563871</name>
</gene>
<dbReference type="AlphaFoldDB" id="A0AAV4XH02"/>
<name>A0AAV4XH02_CAEEX</name>
<protein>
    <submittedName>
        <fullName evidence="1">Uncharacterized protein</fullName>
    </submittedName>
</protein>